<accession>A0A2A9HFW2</accession>
<evidence type="ECO:0000256" key="2">
    <source>
        <dbReference type="SAM" id="Phobius"/>
    </source>
</evidence>
<keyword evidence="6" id="KW-1185">Reference proteome</keyword>
<feature type="transmembrane region" description="Helical" evidence="2">
    <location>
        <begin position="33"/>
        <end position="55"/>
    </location>
</feature>
<dbReference type="Proteomes" id="UP000223071">
    <property type="component" value="Unassembled WGS sequence"/>
</dbReference>
<keyword evidence="2" id="KW-0812">Transmembrane</keyword>
<dbReference type="Pfam" id="PF03816">
    <property type="entry name" value="LytR_cpsA_psr"/>
    <property type="match status" value="1"/>
</dbReference>
<feature type="domain" description="Cell envelope-related transcriptional attenuator" evidence="3">
    <location>
        <begin position="124"/>
        <end position="287"/>
    </location>
</feature>
<dbReference type="InterPro" id="IPR027381">
    <property type="entry name" value="LytR/CpsA/Psr_C"/>
</dbReference>
<keyword evidence="2" id="KW-0472">Membrane</keyword>
<dbReference type="InterPro" id="IPR050922">
    <property type="entry name" value="LytR/CpsA/Psr_CW_biosynth"/>
</dbReference>
<gene>
    <name evidence="5" type="ORF">A9A59_1240</name>
</gene>
<dbReference type="EMBL" id="PDJQ01000001">
    <property type="protein sequence ID" value="PFG74032.1"/>
    <property type="molecule type" value="Genomic_DNA"/>
</dbReference>
<dbReference type="NCBIfam" id="TIGR00350">
    <property type="entry name" value="lytR_cpsA_psr"/>
    <property type="match status" value="1"/>
</dbReference>
<evidence type="ECO:0000313" key="6">
    <source>
        <dbReference type="Proteomes" id="UP000223071"/>
    </source>
</evidence>
<dbReference type="InterPro" id="IPR004474">
    <property type="entry name" value="LytR_CpsA_psr"/>
</dbReference>
<reference evidence="5 6" key="1">
    <citation type="submission" date="2017-09" db="EMBL/GenBank/DDBJ databases">
        <title>Sequencing the genomes of two abundant thermophiles in Great Basin hot springs: Thermocrinis jamiesonii and novel Chloroflexi Thermoflexus hugenholtzii.</title>
        <authorList>
            <person name="Hedlund B."/>
        </authorList>
    </citation>
    <scope>NUCLEOTIDE SEQUENCE [LARGE SCALE GENOMIC DNA]</scope>
    <source>
        <strain evidence="5 6">G233</strain>
    </source>
</reference>
<organism evidence="5 6">
    <name type="scientific">Tepidiforma thermophila (strain KCTC 52669 / CGMCC 1.13589 / G233)</name>
    <dbReference type="NCBI Taxonomy" id="2761530"/>
    <lineage>
        <taxon>Bacteria</taxon>
        <taxon>Bacillati</taxon>
        <taxon>Chloroflexota</taxon>
        <taxon>Tepidiformia</taxon>
        <taxon>Tepidiformales</taxon>
        <taxon>Tepidiformaceae</taxon>
        <taxon>Tepidiforma</taxon>
    </lineage>
</organism>
<feature type="domain" description="LytR/CpsA/Psr regulator C-terminal" evidence="4">
    <location>
        <begin position="381"/>
        <end position="472"/>
    </location>
</feature>
<evidence type="ECO:0000256" key="1">
    <source>
        <dbReference type="ARBA" id="ARBA00006068"/>
    </source>
</evidence>
<keyword evidence="2" id="KW-1133">Transmembrane helix</keyword>
<evidence type="ECO:0000259" key="3">
    <source>
        <dbReference type="Pfam" id="PF03816"/>
    </source>
</evidence>
<evidence type="ECO:0000259" key="4">
    <source>
        <dbReference type="Pfam" id="PF13399"/>
    </source>
</evidence>
<dbReference type="PANTHER" id="PTHR33392:SF6">
    <property type="entry name" value="POLYISOPRENYL-TEICHOIC ACID--PEPTIDOGLYCAN TEICHOIC ACID TRANSFERASE TAGU"/>
    <property type="match status" value="1"/>
</dbReference>
<sequence>MTGRVERSPYPPARAVARPTRAARPLLSPSQRFLFVLALLTFAFASFYSSLALLARVTPALFPGRSLTELGIIRPLASLNTPIVAITDPGKDSVLRKRINLLVLGVDKRPGFQFDDNPNSGYLTDTIMVATIDPVAKTAAVLSFPRDLWIDVSNPKAPESQRRINQSFGDGVRATGTIRGGVEELKADLKLNFGIEIDHYVILDFEGVELLVDALGGVDVDIPPDLAVPAWFYSNDDIHGVWVEFPPGLNHLDGYHAVAFGRHREYDSDLKRVKRQQLVLQAALNKAFQLDILRDPAGLWNAYASTVKTDIPYAKFPGYLDLLRSTDGRLKTYSLGDPVNDVPTVTGFTTAAGAAVLAWNPENVQYWLNQVFTKPAYSDSNVEIQNGYGPDGAARAAALGRYLAYVKGLPTVYYGPDAPQQPHTTITLYHLERRVLAEDIAKWLGIPASEIVVVPTDDTALPDVVITIGRDFKVPGT</sequence>
<dbReference type="PANTHER" id="PTHR33392">
    <property type="entry name" value="POLYISOPRENYL-TEICHOIC ACID--PEPTIDOGLYCAN TEICHOIC ACID TRANSFERASE TAGU"/>
    <property type="match status" value="1"/>
</dbReference>
<dbReference type="Gene3D" id="3.40.630.190">
    <property type="entry name" value="LCP protein"/>
    <property type="match status" value="1"/>
</dbReference>
<comment type="caution">
    <text evidence="5">The sequence shown here is derived from an EMBL/GenBank/DDBJ whole genome shotgun (WGS) entry which is preliminary data.</text>
</comment>
<name>A0A2A9HFW2_TEPT2</name>
<dbReference type="RefSeq" id="WP_098503451.1">
    <property type="nucleotide sequence ID" value="NZ_PDJQ01000001.1"/>
</dbReference>
<comment type="similarity">
    <text evidence="1">Belongs to the LytR/CpsA/Psr (LCP) family.</text>
</comment>
<dbReference type="Pfam" id="PF13399">
    <property type="entry name" value="LytR_C"/>
    <property type="match status" value="1"/>
</dbReference>
<dbReference type="AlphaFoldDB" id="A0A2A9HFW2"/>
<proteinExistence type="inferred from homology"/>
<protein>
    <submittedName>
        <fullName evidence="5">LytR family transcriptional attenuator</fullName>
    </submittedName>
</protein>
<evidence type="ECO:0000313" key="5">
    <source>
        <dbReference type="EMBL" id="PFG74032.1"/>
    </source>
</evidence>